<dbReference type="Pfam" id="PF00929">
    <property type="entry name" value="RNase_T"/>
    <property type="match status" value="1"/>
</dbReference>
<keyword evidence="10" id="KW-1185">Reference proteome</keyword>
<dbReference type="InterPro" id="IPR013520">
    <property type="entry name" value="Ribonucl_H"/>
</dbReference>
<dbReference type="SUPFAM" id="SSF55785">
    <property type="entry name" value="PYP-like sensor domain (PAS domain)"/>
    <property type="match status" value="1"/>
</dbReference>
<dbReference type="InterPro" id="IPR003660">
    <property type="entry name" value="HAMP_dom"/>
</dbReference>
<evidence type="ECO:0000256" key="6">
    <source>
        <dbReference type="SAM" id="Coils"/>
    </source>
</evidence>
<accession>A0A561SIT5</accession>
<dbReference type="Gene3D" id="3.30.420.10">
    <property type="entry name" value="Ribonuclease H-like superfamily/Ribonuclease H"/>
    <property type="match status" value="1"/>
</dbReference>
<evidence type="ECO:0000313" key="9">
    <source>
        <dbReference type="EMBL" id="TWF74790.1"/>
    </source>
</evidence>
<evidence type="ECO:0000259" key="8">
    <source>
        <dbReference type="PROSITE" id="PS50885"/>
    </source>
</evidence>
<dbReference type="OrthoDB" id="9803913at2"/>
<sequence>MNPGRLGAFAAVVLAPAAVVAAVGAGVYVSTPPGDRAVLARVLREQAAFLAVAAVLVTLVAGLLLAAALRRYVAPARRLAADARVVLDANPDHRVTPSGPAELRELATALNELAERYAAARRDVAEQVAAAAADLERERHRLASLMGVLTVAVLVCAEDGRILLYNAAARDLFGDDVGLGRSVFGVLDRDLVVHGLARVDAGSTPHEATAEREGRLVRVRLARVPSGTAGFVLVCEDATRPGRAAARHAELLGSTADLVRGAAGSIGAAAGALLDYPDVPAEQRRRFVEVIAEEAGRLGEATRRLTAEPGIDARGWAVNDISARDLLTAVAARTPQAGLGDPAEDVWFTVDSFAVADALASVVRLLADRHGVSEVVLAAGSDDAGRLGRVDLGWEGPPLGAGDLERGVPDAADVVRRHGGELWADAHHPLVRVLLPRSPAEPRPAAPARVEEPPPALYDFELERFQPDPAAWSEWEASRLDRLTYTVFDTETTGFAPDEGDEIVSIGAVRIVGGRLLRTETFERLVDPGRSIPRTATAVHGITRDLVRGAPPLDEVLPAFAAFASGSVLVGHNVAFDMAFLAAAQRRTGTGLTAPLLDTLLIDGVVHPDHDAHTLESMAERLGVDLVGRHTALGDALLTGEIFLRQVPLLAARGVHTLGELRAAASATAQARTSRRLYRS</sequence>
<dbReference type="InterPro" id="IPR035965">
    <property type="entry name" value="PAS-like_dom_sf"/>
</dbReference>
<dbReference type="EMBL" id="VIWU01000001">
    <property type="protein sequence ID" value="TWF74790.1"/>
    <property type="molecule type" value="Genomic_DNA"/>
</dbReference>
<keyword evidence="5 7" id="KW-1133">Transmembrane helix</keyword>
<dbReference type="GO" id="GO:0008408">
    <property type="term" value="F:3'-5' exonuclease activity"/>
    <property type="evidence" value="ECO:0007669"/>
    <property type="project" value="TreeGrafter"/>
</dbReference>
<keyword evidence="2" id="KW-0540">Nuclease</keyword>
<keyword evidence="6" id="KW-0175">Coiled coil</keyword>
<reference evidence="9 10" key="1">
    <citation type="submission" date="2019-06" db="EMBL/GenBank/DDBJ databases">
        <title>Sequencing the genomes of 1000 actinobacteria strains.</title>
        <authorList>
            <person name="Klenk H.-P."/>
        </authorList>
    </citation>
    <scope>NUCLEOTIDE SEQUENCE [LARGE SCALE GENOMIC DNA]</scope>
    <source>
        <strain evidence="9 10">DSM 45671</strain>
    </source>
</reference>
<dbReference type="Pfam" id="PF08448">
    <property type="entry name" value="PAS_4"/>
    <property type="match status" value="1"/>
</dbReference>
<dbReference type="Gene3D" id="3.30.450.20">
    <property type="entry name" value="PAS domain"/>
    <property type="match status" value="1"/>
</dbReference>
<evidence type="ECO:0000256" key="5">
    <source>
        <dbReference type="ARBA" id="ARBA00022989"/>
    </source>
</evidence>
<evidence type="ECO:0000313" key="10">
    <source>
        <dbReference type="Proteomes" id="UP000321261"/>
    </source>
</evidence>
<evidence type="ECO:0000256" key="2">
    <source>
        <dbReference type="ARBA" id="ARBA00022722"/>
    </source>
</evidence>
<dbReference type="RefSeq" id="WP_147254107.1">
    <property type="nucleotide sequence ID" value="NZ_VIWU01000001.1"/>
</dbReference>
<dbReference type="SMART" id="SM00304">
    <property type="entry name" value="HAMP"/>
    <property type="match status" value="1"/>
</dbReference>
<dbReference type="GO" id="GO:0003677">
    <property type="term" value="F:DNA binding"/>
    <property type="evidence" value="ECO:0007669"/>
    <property type="project" value="InterPro"/>
</dbReference>
<keyword evidence="7" id="KW-0472">Membrane</keyword>
<dbReference type="GO" id="GO:0005829">
    <property type="term" value="C:cytosol"/>
    <property type="evidence" value="ECO:0007669"/>
    <property type="project" value="TreeGrafter"/>
</dbReference>
<dbReference type="CDD" id="cd00130">
    <property type="entry name" value="PAS"/>
    <property type="match status" value="1"/>
</dbReference>
<protein>
    <submittedName>
        <fullName evidence="9">DNA polymerase-3 subunit epsilon</fullName>
    </submittedName>
</protein>
<feature type="transmembrane region" description="Helical" evidence="7">
    <location>
        <begin position="46"/>
        <end position="69"/>
    </location>
</feature>
<dbReference type="AlphaFoldDB" id="A0A561SIT5"/>
<dbReference type="GO" id="GO:0006260">
    <property type="term" value="P:DNA replication"/>
    <property type="evidence" value="ECO:0007669"/>
    <property type="project" value="InterPro"/>
</dbReference>
<dbReference type="Gene3D" id="6.10.340.10">
    <property type="match status" value="1"/>
</dbReference>
<evidence type="ECO:0000256" key="4">
    <source>
        <dbReference type="ARBA" id="ARBA00022839"/>
    </source>
</evidence>
<dbReference type="NCBIfam" id="TIGR00573">
    <property type="entry name" value="dnaq"/>
    <property type="match status" value="1"/>
</dbReference>
<dbReference type="InterPro" id="IPR013656">
    <property type="entry name" value="PAS_4"/>
</dbReference>
<feature type="domain" description="HAMP" evidence="8">
    <location>
        <begin position="70"/>
        <end position="122"/>
    </location>
</feature>
<dbReference type="PANTHER" id="PTHR30231:SF4">
    <property type="entry name" value="PROTEIN NEN2"/>
    <property type="match status" value="1"/>
</dbReference>
<dbReference type="GO" id="GO:0007165">
    <property type="term" value="P:signal transduction"/>
    <property type="evidence" value="ECO:0007669"/>
    <property type="project" value="InterPro"/>
</dbReference>
<evidence type="ECO:0000256" key="1">
    <source>
        <dbReference type="ARBA" id="ARBA00022692"/>
    </source>
</evidence>
<dbReference type="InterPro" id="IPR036397">
    <property type="entry name" value="RNaseH_sf"/>
</dbReference>
<organism evidence="9 10">
    <name type="scientific">Pseudonocardia hierapolitana</name>
    <dbReference type="NCBI Taxonomy" id="1128676"/>
    <lineage>
        <taxon>Bacteria</taxon>
        <taxon>Bacillati</taxon>
        <taxon>Actinomycetota</taxon>
        <taxon>Actinomycetes</taxon>
        <taxon>Pseudonocardiales</taxon>
        <taxon>Pseudonocardiaceae</taxon>
        <taxon>Pseudonocardia</taxon>
    </lineage>
</organism>
<dbReference type="PANTHER" id="PTHR30231">
    <property type="entry name" value="DNA POLYMERASE III SUBUNIT EPSILON"/>
    <property type="match status" value="1"/>
</dbReference>
<keyword evidence="4" id="KW-0269">Exonuclease</keyword>
<comment type="caution">
    <text evidence="9">The sequence shown here is derived from an EMBL/GenBank/DDBJ whole genome shotgun (WGS) entry which is preliminary data.</text>
</comment>
<dbReference type="SMART" id="SM00479">
    <property type="entry name" value="EXOIII"/>
    <property type="match status" value="1"/>
</dbReference>
<name>A0A561SIT5_9PSEU</name>
<dbReference type="FunFam" id="3.30.420.10:FF:000045">
    <property type="entry name" value="3'-5' exonuclease DinG"/>
    <property type="match status" value="1"/>
</dbReference>
<dbReference type="InterPro" id="IPR000014">
    <property type="entry name" value="PAS"/>
</dbReference>
<dbReference type="PROSITE" id="PS50885">
    <property type="entry name" value="HAMP"/>
    <property type="match status" value="1"/>
</dbReference>
<dbReference type="SUPFAM" id="SSF53098">
    <property type="entry name" value="Ribonuclease H-like"/>
    <property type="match status" value="1"/>
</dbReference>
<gene>
    <name evidence="9" type="ORF">FHX44_11672</name>
</gene>
<dbReference type="GO" id="GO:0016020">
    <property type="term" value="C:membrane"/>
    <property type="evidence" value="ECO:0007669"/>
    <property type="project" value="InterPro"/>
</dbReference>
<dbReference type="GO" id="GO:0003887">
    <property type="term" value="F:DNA-directed DNA polymerase activity"/>
    <property type="evidence" value="ECO:0007669"/>
    <property type="project" value="InterPro"/>
</dbReference>
<dbReference type="CDD" id="cd06225">
    <property type="entry name" value="HAMP"/>
    <property type="match status" value="1"/>
</dbReference>
<dbReference type="InterPro" id="IPR012337">
    <property type="entry name" value="RNaseH-like_sf"/>
</dbReference>
<dbReference type="CDD" id="cd06127">
    <property type="entry name" value="DEDDh"/>
    <property type="match status" value="1"/>
</dbReference>
<dbReference type="InterPro" id="IPR006054">
    <property type="entry name" value="DnaQ"/>
</dbReference>
<evidence type="ECO:0000256" key="7">
    <source>
        <dbReference type="SAM" id="Phobius"/>
    </source>
</evidence>
<dbReference type="Proteomes" id="UP000321261">
    <property type="component" value="Unassembled WGS sequence"/>
</dbReference>
<evidence type="ECO:0000256" key="3">
    <source>
        <dbReference type="ARBA" id="ARBA00022801"/>
    </source>
</evidence>
<keyword evidence="1 7" id="KW-0812">Transmembrane</keyword>
<proteinExistence type="predicted"/>
<feature type="coiled-coil region" evidence="6">
    <location>
        <begin position="103"/>
        <end position="130"/>
    </location>
</feature>
<keyword evidence="3" id="KW-0378">Hydrolase</keyword>